<dbReference type="AlphaFoldDB" id="A0A2S4RU50"/>
<protein>
    <submittedName>
        <fullName evidence="2">Uncharacterized protein</fullName>
    </submittedName>
</protein>
<dbReference type="Proteomes" id="UP000237003">
    <property type="component" value="Unassembled WGS sequence"/>
</dbReference>
<feature type="compositionally biased region" description="Polar residues" evidence="1">
    <location>
        <begin position="14"/>
        <end position="31"/>
    </location>
</feature>
<evidence type="ECO:0000256" key="1">
    <source>
        <dbReference type="SAM" id="MobiDB-lite"/>
    </source>
</evidence>
<reference evidence="2 3" key="1">
    <citation type="submission" date="2018-01" db="EMBL/GenBank/DDBJ databases">
        <title>Complete genome sequences of 14 Citrobacter spp. isolated from plant in Canada.</title>
        <authorList>
            <person name="Bhandare S.G."/>
            <person name="Colavecchio A."/>
            <person name="Jeukens J."/>
            <person name="Emond-Rheault J.-G."/>
            <person name="Freschi L."/>
            <person name="Hamel J."/>
            <person name="Kukavica-Ibrulj I."/>
            <person name="Levesque R."/>
            <person name="Goodridge L."/>
        </authorList>
    </citation>
    <scope>NUCLEOTIDE SEQUENCE [LARGE SCALE GENOMIC DNA]</scope>
    <source>
        <strain evidence="2 3">S1285</strain>
    </source>
</reference>
<evidence type="ECO:0000313" key="3">
    <source>
        <dbReference type="Proteomes" id="UP000237003"/>
    </source>
</evidence>
<proteinExistence type="predicted"/>
<accession>A0A2S4RU50</accession>
<sequence>MAQQNAAPHLLRPQNHSSGVATANELVQPQAPQARGKDASHTIPTAQITLRQGFQRAANKEAACRIKWII</sequence>
<organism evidence="2 3">
    <name type="scientific">Citrobacter amalonaticus</name>
    <dbReference type="NCBI Taxonomy" id="35703"/>
    <lineage>
        <taxon>Bacteria</taxon>
        <taxon>Pseudomonadati</taxon>
        <taxon>Pseudomonadota</taxon>
        <taxon>Gammaproteobacteria</taxon>
        <taxon>Enterobacterales</taxon>
        <taxon>Enterobacteriaceae</taxon>
        <taxon>Citrobacter</taxon>
    </lineage>
</organism>
<gene>
    <name evidence="2" type="ORF">C3430_19255</name>
</gene>
<name>A0A2S4RU50_CITAM</name>
<dbReference type="EMBL" id="PQLX01000007">
    <property type="protein sequence ID" value="POU63523.1"/>
    <property type="molecule type" value="Genomic_DNA"/>
</dbReference>
<comment type="caution">
    <text evidence="2">The sequence shown here is derived from an EMBL/GenBank/DDBJ whole genome shotgun (WGS) entry which is preliminary data.</text>
</comment>
<evidence type="ECO:0000313" key="2">
    <source>
        <dbReference type="EMBL" id="POU63523.1"/>
    </source>
</evidence>
<feature type="region of interest" description="Disordered" evidence="1">
    <location>
        <begin position="1"/>
        <end position="41"/>
    </location>
</feature>